<accession>A0A6P1CKL5</accession>
<proteinExistence type="predicted"/>
<protein>
    <submittedName>
        <fullName evidence="1">Uncharacterized protein</fullName>
    </submittedName>
</protein>
<dbReference type="AlphaFoldDB" id="A0A6P1CKL5"/>
<organism evidence="1 2">
    <name type="scientific">Nocardia cyriacigeorgica</name>
    <dbReference type="NCBI Taxonomy" id="135487"/>
    <lineage>
        <taxon>Bacteria</taxon>
        <taxon>Bacillati</taxon>
        <taxon>Actinomycetota</taxon>
        <taxon>Actinomycetes</taxon>
        <taxon>Mycobacteriales</taxon>
        <taxon>Nocardiaceae</taxon>
        <taxon>Nocardia</taxon>
    </lineage>
</organism>
<evidence type="ECO:0000313" key="1">
    <source>
        <dbReference type="EMBL" id="NEW31854.1"/>
    </source>
</evidence>
<dbReference type="EMBL" id="JAAGVB010000005">
    <property type="protein sequence ID" value="NEW31854.1"/>
    <property type="molecule type" value="Genomic_DNA"/>
</dbReference>
<dbReference type="RefSeq" id="WP_194983308.1">
    <property type="nucleotide sequence ID" value="NZ_JADLQD010000003.1"/>
</dbReference>
<evidence type="ECO:0000313" key="2">
    <source>
        <dbReference type="Proteomes" id="UP000471166"/>
    </source>
</evidence>
<sequence length="60" mass="6055">MAEHASAAAFTQPVAEPEPTFTEVAATAESGFTAEAAEGEIGGVSAMRRAARPGEYDLAG</sequence>
<dbReference type="Proteomes" id="UP000471166">
    <property type="component" value="Unassembled WGS sequence"/>
</dbReference>
<name>A0A6P1CKL5_9NOCA</name>
<gene>
    <name evidence="1" type="ORF">GV791_04660</name>
</gene>
<comment type="caution">
    <text evidence="1">The sequence shown here is derived from an EMBL/GenBank/DDBJ whole genome shotgun (WGS) entry which is preliminary data.</text>
</comment>
<reference evidence="1 2" key="1">
    <citation type="submission" date="2020-01" db="EMBL/GenBank/DDBJ databases">
        <title>Genetics and antimicrobial susceptibilities of Nocardia species isolated from the soil; a comparison with species isolated from humans.</title>
        <authorList>
            <person name="Carrasco G."/>
            <person name="Monzon S."/>
            <person name="Sansegundo M."/>
            <person name="Garcia E."/>
            <person name="Garrido N."/>
            <person name="Medina M.J."/>
            <person name="Villalon P."/>
            <person name="Ramirez-Arocha A.C."/>
            <person name="Jimenez P."/>
            <person name="Cuesta I."/>
            <person name="Valdezate S."/>
        </authorList>
    </citation>
    <scope>NUCLEOTIDE SEQUENCE [LARGE SCALE GENOMIC DNA]</scope>
    <source>
        <strain evidence="1 2">CNM20110626</strain>
    </source>
</reference>